<evidence type="ECO:0000256" key="1">
    <source>
        <dbReference type="ARBA" id="ARBA00022729"/>
    </source>
</evidence>
<dbReference type="OrthoDB" id="9764953at2"/>
<evidence type="ECO:0000259" key="2">
    <source>
        <dbReference type="Pfam" id="PF02230"/>
    </source>
</evidence>
<dbReference type="GO" id="GO:0016787">
    <property type="term" value="F:hydrolase activity"/>
    <property type="evidence" value="ECO:0007669"/>
    <property type="project" value="InterPro"/>
</dbReference>
<dbReference type="SUPFAM" id="SSF53474">
    <property type="entry name" value="alpha/beta-Hydrolases"/>
    <property type="match status" value="1"/>
</dbReference>
<dbReference type="PANTHER" id="PTHR43037:SF1">
    <property type="entry name" value="BLL1128 PROTEIN"/>
    <property type="match status" value="1"/>
</dbReference>
<organism evidence="3 4">
    <name type="scientific">Pedobacter nutrimenti</name>
    <dbReference type="NCBI Taxonomy" id="1241337"/>
    <lineage>
        <taxon>Bacteria</taxon>
        <taxon>Pseudomonadati</taxon>
        <taxon>Bacteroidota</taxon>
        <taxon>Sphingobacteriia</taxon>
        <taxon>Sphingobacteriales</taxon>
        <taxon>Sphingobacteriaceae</taxon>
        <taxon>Pedobacter</taxon>
    </lineage>
</organism>
<dbReference type="Gene3D" id="3.40.50.1820">
    <property type="entry name" value="alpha/beta hydrolase"/>
    <property type="match status" value="1"/>
</dbReference>
<reference evidence="3 4" key="1">
    <citation type="submission" date="2018-06" db="EMBL/GenBank/DDBJ databases">
        <title>Genomic Encyclopedia of Archaeal and Bacterial Type Strains, Phase II (KMG-II): from individual species to whole genera.</title>
        <authorList>
            <person name="Goeker M."/>
        </authorList>
    </citation>
    <scope>NUCLEOTIDE SEQUENCE [LARGE SCALE GENOMIC DNA]</scope>
    <source>
        <strain evidence="3 4">DSM 27372</strain>
    </source>
</reference>
<keyword evidence="1" id="KW-0732">Signal</keyword>
<dbReference type="AlphaFoldDB" id="A0A318UEN9"/>
<dbReference type="RefSeq" id="WP_110834123.1">
    <property type="nucleotide sequence ID" value="NZ_QKLU01000009.1"/>
</dbReference>
<dbReference type="InterPro" id="IPR029058">
    <property type="entry name" value="AB_hydrolase_fold"/>
</dbReference>
<dbReference type="PANTHER" id="PTHR43037">
    <property type="entry name" value="UNNAMED PRODUCT-RELATED"/>
    <property type="match status" value="1"/>
</dbReference>
<protein>
    <submittedName>
        <fullName evidence="3">Phospholipase/carboxylesterase</fullName>
    </submittedName>
</protein>
<proteinExistence type="predicted"/>
<dbReference type="InterPro" id="IPR050955">
    <property type="entry name" value="Plant_Biomass_Hydrol_Est"/>
</dbReference>
<comment type="caution">
    <text evidence="3">The sequence shown here is derived from an EMBL/GenBank/DDBJ whole genome shotgun (WGS) entry which is preliminary data.</text>
</comment>
<dbReference type="InterPro" id="IPR003140">
    <property type="entry name" value="PLipase/COase/thioEstase"/>
</dbReference>
<dbReference type="Proteomes" id="UP000248198">
    <property type="component" value="Unassembled WGS sequence"/>
</dbReference>
<dbReference type="EMBL" id="QKLU01000009">
    <property type="protein sequence ID" value="PYF69937.1"/>
    <property type="molecule type" value="Genomic_DNA"/>
</dbReference>
<dbReference type="Pfam" id="PF02230">
    <property type="entry name" value="Abhydrolase_2"/>
    <property type="match status" value="1"/>
</dbReference>
<accession>A0A318UEN9</accession>
<evidence type="ECO:0000313" key="4">
    <source>
        <dbReference type="Proteomes" id="UP000248198"/>
    </source>
</evidence>
<gene>
    <name evidence="3" type="ORF">B0O44_10926</name>
</gene>
<name>A0A318UEN9_9SPHI</name>
<sequence>MKTIPIVLLILFGLTGLQTKAQDFSKYDKGSYIKDKDSIYYRILFPENFDAKQKYPVLFFLHGSGERGSDNQKQLAHGGSLFLNKDNRKKFPAIVIFPQCPENDRWANVRFVDGKTGKERFVFTKGGKPTKTMHALLAMIDNILDKPYADKNQVYIGGLSMGGMGTFELLRRQPKTFAAAFSICGADTIANVNKYKKVPIWIFHGGKDDVVPPDFSKEIADHLKIIGREVKYTLYADANHNSWDPAFAEPQLLPWLFSHRKN</sequence>
<evidence type="ECO:0000313" key="3">
    <source>
        <dbReference type="EMBL" id="PYF69937.1"/>
    </source>
</evidence>
<keyword evidence="4" id="KW-1185">Reference proteome</keyword>
<feature type="domain" description="Phospholipase/carboxylesterase/thioesterase" evidence="2">
    <location>
        <begin position="53"/>
        <end position="244"/>
    </location>
</feature>